<protein>
    <recommendedName>
        <fullName evidence="2">Aminoglycoside phosphotransferase domain-containing protein</fullName>
    </recommendedName>
</protein>
<proteinExistence type="predicted"/>
<evidence type="ECO:0000313" key="4">
    <source>
        <dbReference type="Proteomes" id="UP001153461"/>
    </source>
</evidence>
<dbReference type="AlphaFoldDB" id="A0A9W4MZ21"/>
<feature type="compositionally biased region" description="Polar residues" evidence="1">
    <location>
        <begin position="281"/>
        <end position="291"/>
    </location>
</feature>
<evidence type="ECO:0000313" key="3">
    <source>
        <dbReference type="EMBL" id="CAG8179361.1"/>
    </source>
</evidence>
<dbReference type="PANTHER" id="PTHR21310:SF58">
    <property type="entry name" value="AMINOGLYCOSIDE PHOSPHOTRANSFERASE DOMAIN-CONTAINING PROTEIN"/>
    <property type="match status" value="1"/>
</dbReference>
<evidence type="ECO:0000256" key="1">
    <source>
        <dbReference type="SAM" id="MobiDB-lite"/>
    </source>
</evidence>
<sequence>MSVSLEKSSSSASHFRDTLPSILKKSRNTEIWGVDLKHAEWQILEVILEKFLRCHSAIPALQVSRASASLEKTLDRRPFFDPRAFLAEAESILPDLDLCHITLSEGQYVLWVSIDEMKIKGYSPLYQSLTTSKGLVKLGLAVMEKLSMLLIQAAASSDLHDYSASCVVEFKMRDIQHTKEGQQSSQGKIRNALEELVISIRHHYPNILGKAYIINPREEYLASLDIDEALLRDTVLLKNPEDLGRYLGSQIPPRYGGTVESFAGCDLLHSSCPARDRKENTSLQTPETSAAASADIGKTWVEKETTASTTNIGCTGREGLEEDLEEDLETDEQKTRLIYSETIGPPSIILDPGDLQTADDLCPDKMGARLVFADSETVVKFGHGVRLAEAEALHLASTRTTIATPKLLSAYILDGVGYIVMSYEAGEPLEQYWDRVSQAEQNRILEKLRDYVNQMREIPGDFIGGLDGSPCRDGIFEAGYGDYTSYSYGPYPSEESFDEGIVQALRDRLPLDLLEREHDIESNFFNSEYMLYQTVRGLKNHKILFTHGDLHPGNIIVRTDGTVVLVDWGSAGFWPEYWEFYRALHNPPWRASWDRMVEKFVPPFYVEYSVIKRVFGTVWN</sequence>
<dbReference type="Gene3D" id="3.90.1200.10">
    <property type="match status" value="1"/>
</dbReference>
<evidence type="ECO:0000259" key="2">
    <source>
        <dbReference type="Pfam" id="PF01636"/>
    </source>
</evidence>
<accession>A0A9W4MZ21</accession>
<dbReference type="Pfam" id="PF01636">
    <property type="entry name" value="APH"/>
    <property type="match status" value="1"/>
</dbReference>
<dbReference type="SUPFAM" id="SSF56112">
    <property type="entry name" value="Protein kinase-like (PK-like)"/>
    <property type="match status" value="1"/>
</dbReference>
<dbReference type="EMBL" id="CAJVNV010000377">
    <property type="protein sequence ID" value="CAG8179361.1"/>
    <property type="molecule type" value="Genomic_DNA"/>
</dbReference>
<reference evidence="3" key="1">
    <citation type="submission" date="2021-07" db="EMBL/GenBank/DDBJ databases">
        <authorList>
            <person name="Branca A.L. A."/>
        </authorList>
    </citation>
    <scope>NUCLEOTIDE SEQUENCE</scope>
</reference>
<name>A0A9W4MZ21_PENNA</name>
<dbReference type="PANTHER" id="PTHR21310">
    <property type="entry name" value="AMINOGLYCOSIDE PHOSPHOTRANSFERASE-RELATED-RELATED"/>
    <property type="match status" value="1"/>
</dbReference>
<gene>
    <name evidence="3" type="ORF">PNAL_LOCUS6884</name>
</gene>
<dbReference type="OrthoDB" id="20669at2759"/>
<feature type="domain" description="Aminoglycoside phosphotransferase" evidence="2">
    <location>
        <begin position="388"/>
        <end position="595"/>
    </location>
</feature>
<feature type="region of interest" description="Disordered" evidence="1">
    <location>
        <begin position="276"/>
        <end position="295"/>
    </location>
</feature>
<dbReference type="InterPro" id="IPR002575">
    <property type="entry name" value="Aminoglycoside_PTrfase"/>
</dbReference>
<organism evidence="3 4">
    <name type="scientific">Penicillium nalgiovense</name>
    <dbReference type="NCBI Taxonomy" id="60175"/>
    <lineage>
        <taxon>Eukaryota</taxon>
        <taxon>Fungi</taxon>
        <taxon>Dikarya</taxon>
        <taxon>Ascomycota</taxon>
        <taxon>Pezizomycotina</taxon>
        <taxon>Eurotiomycetes</taxon>
        <taxon>Eurotiomycetidae</taxon>
        <taxon>Eurotiales</taxon>
        <taxon>Aspergillaceae</taxon>
        <taxon>Penicillium</taxon>
    </lineage>
</organism>
<dbReference type="Proteomes" id="UP001153461">
    <property type="component" value="Unassembled WGS sequence"/>
</dbReference>
<comment type="caution">
    <text evidence="3">The sequence shown here is derived from an EMBL/GenBank/DDBJ whole genome shotgun (WGS) entry which is preliminary data.</text>
</comment>
<dbReference type="CDD" id="cd05120">
    <property type="entry name" value="APH_ChoK_like"/>
    <property type="match status" value="1"/>
</dbReference>
<dbReference type="InterPro" id="IPR051678">
    <property type="entry name" value="AGP_Transferase"/>
</dbReference>
<dbReference type="InterPro" id="IPR011009">
    <property type="entry name" value="Kinase-like_dom_sf"/>
</dbReference>